<dbReference type="EMBL" id="JAGHQL010000073">
    <property type="protein sequence ID" value="KAH0541630.1"/>
    <property type="molecule type" value="Genomic_DNA"/>
</dbReference>
<evidence type="ECO:0000256" key="1">
    <source>
        <dbReference type="ARBA" id="ARBA00035112"/>
    </source>
</evidence>
<dbReference type="InterPro" id="IPR021765">
    <property type="entry name" value="UstYa-like"/>
</dbReference>
<keyword evidence="3" id="KW-0812">Transmembrane</keyword>
<evidence type="ECO:0000256" key="2">
    <source>
        <dbReference type="SAM" id="MobiDB-lite"/>
    </source>
</evidence>
<evidence type="ECO:0000313" key="5">
    <source>
        <dbReference type="Proteomes" id="UP000698800"/>
    </source>
</evidence>
<organism evidence="4 5">
    <name type="scientific">Glutinoglossum americanum</name>
    <dbReference type="NCBI Taxonomy" id="1670608"/>
    <lineage>
        <taxon>Eukaryota</taxon>
        <taxon>Fungi</taxon>
        <taxon>Dikarya</taxon>
        <taxon>Ascomycota</taxon>
        <taxon>Pezizomycotina</taxon>
        <taxon>Geoglossomycetes</taxon>
        <taxon>Geoglossales</taxon>
        <taxon>Geoglossaceae</taxon>
        <taxon>Glutinoglossum</taxon>
    </lineage>
</organism>
<name>A0A9P8HXD6_9PEZI</name>
<sequence length="142" mass="16572">MQRYYRYSQESPAGPQDEDSSPDDVLLEKVPQIWHRQSFWRGHVRAICIHSIVFFLYLTTIATLISWNLRLHARLRRSLLVSPANEVVEWEVGEWHSGDGLHEPYVGYPRPELEEAWAGLLGSTFYRLRGNLMVLTFARSKT</sequence>
<comment type="similarity">
    <text evidence="1">Belongs to the ustYa family.</text>
</comment>
<feature type="region of interest" description="Disordered" evidence="2">
    <location>
        <begin position="1"/>
        <end position="23"/>
    </location>
</feature>
<dbReference type="GO" id="GO:0043386">
    <property type="term" value="P:mycotoxin biosynthetic process"/>
    <property type="evidence" value="ECO:0007669"/>
    <property type="project" value="InterPro"/>
</dbReference>
<keyword evidence="5" id="KW-1185">Reference proteome</keyword>
<dbReference type="AlphaFoldDB" id="A0A9P8HXD6"/>
<feature type="transmembrane region" description="Helical" evidence="3">
    <location>
        <begin position="44"/>
        <end position="67"/>
    </location>
</feature>
<gene>
    <name evidence="4" type="ORF">FGG08_003920</name>
</gene>
<protein>
    <submittedName>
        <fullName evidence="4">Uncharacterized protein</fullName>
    </submittedName>
</protein>
<reference evidence="4" key="1">
    <citation type="submission" date="2021-03" db="EMBL/GenBank/DDBJ databases">
        <title>Comparative genomics and phylogenomic investigation of the class Geoglossomycetes provide insights into ecological specialization and systematics.</title>
        <authorList>
            <person name="Melie T."/>
            <person name="Pirro S."/>
            <person name="Miller A.N."/>
            <person name="Quandt A."/>
        </authorList>
    </citation>
    <scope>NUCLEOTIDE SEQUENCE</scope>
    <source>
        <strain evidence="4">GBOQ0MN5Z8</strain>
    </source>
</reference>
<keyword evidence="3" id="KW-0472">Membrane</keyword>
<dbReference type="OrthoDB" id="3687641at2759"/>
<proteinExistence type="inferred from homology"/>
<keyword evidence="3" id="KW-1133">Transmembrane helix</keyword>
<accession>A0A9P8HXD6</accession>
<dbReference type="Proteomes" id="UP000698800">
    <property type="component" value="Unassembled WGS sequence"/>
</dbReference>
<dbReference type="Pfam" id="PF11807">
    <property type="entry name" value="UstYa"/>
    <property type="match status" value="1"/>
</dbReference>
<comment type="caution">
    <text evidence="4">The sequence shown here is derived from an EMBL/GenBank/DDBJ whole genome shotgun (WGS) entry which is preliminary data.</text>
</comment>
<evidence type="ECO:0000313" key="4">
    <source>
        <dbReference type="EMBL" id="KAH0541630.1"/>
    </source>
</evidence>
<evidence type="ECO:0000256" key="3">
    <source>
        <dbReference type="SAM" id="Phobius"/>
    </source>
</evidence>